<proteinExistence type="inferred from homology"/>
<dbReference type="PANTHER" id="PTHR13589:SF15">
    <property type="entry name" value="CREB-REGULATED TRANSCRIPTION COACTIVATOR, ISOFORM B"/>
    <property type="match status" value="1"/>
</dbReference>
<evidence type="ECO:0000313" key="15">
    <source>
        <dbReference type="Proteomes" id="UP000728032"/>
    </source>
</evidence>
<dbReference type="PANTHER" id="PTHR13589">
    <property type="entry name" value="CREB-REGULATED TRANSCRIPTION COACTIVATOR"/>
    <property type="match status" value="1"/>
</dbReference>
<accession>A0A7R9QMY7</accession>
<feature type="compositionally biased region" description="Polar residues" evidence="10">
    <location>
        <begin position="432"/>
        <end position="447"/>
    </location>
</feature>
<dbReference type="AlphaFoldDB" id="A0A7R9QMY7"/>
<evidence type="ECO:0000259" key="12">
    <source>
        <dbReference type="Pfam" id="PF12885"/>
    </source>
</evidence>
<keyword evidence="5" id="KW-0597">Phosphoprotein</keyword>
<dbReference type="InterPro" id="IPR024783">
    <property type="entry name" value="TORC_N"/>
</dbReference>
<evidence type="ECO:0000313" key="14">
    <source>
        <dbReference type="EMBL" id="CAD7651807.1"/>
    </source>
</evidence>
<dbReference type="GO" id="GO:0051289">
    <property type="term" value="P:protein homotetramerization"/>
    <property type="evidence" value="ECO:0007669"/>
    <property type="project" value="InterPro"/>
</dbReference>
<feature type="region of interest" description="Disordered" evidence="10">
    <location>
        <begin position="261"/>
        <end position="317"/>
    </location>
</feature>
<evidence type="ECO:0000256" key="9">
    <source>
        <dbReference type="ARBA" id="ARBA00023242"/>
    </source>
</evidence>
<dbReference type="InterPro" id="IPR024786">
    <property type="entry name" value="TORC"/>
</dbReference>
<keyword evidence="9" id="KW-0539">Nucleus</keyword>
<dbReference type="InterPro" id="IPR024785">
    <property type="entry name" value="TORC_C"/>
</dbReference>
<feature type="domain" description="Transducer of regulated CREB activity N-terminal" evidence="11">
    <location>
        <begin position="4"/>
        <end position="63"/>
    </location>
</feature>
<dbReference type="GO" id="GO:0045944">
    <property type="term" value="P:positive regulation of transcription by RNA polymerase II"/>
    <property type="evidence" value="ECO:0007669"/>
    <property type="project" value="TreeGrafter"/>
</dbReference>
<protein>
    <recommendedName>
        <fullName evidence="16">CREB-regulated transcription coactivator 1</fullName>
    </recommendedName>
</protein>
<comment type="similarity">
    <text evidence="3">Belongs to the TORC family.</text>
</comment>
<evidence type="ECO:0000256" key="10">
    <source>
        <dbReference type="SAM" id="MobiDB-lite"/>
    </source>
</evidence>
<dbReference type="Pfam" id="PF12886">
    <property type="entry name" value="TORC_C"/>
    <property type="match status" value="1"/>
</dbReference>
<dbReference type="Pfam" id="PF12884">
    <property type="entry name" value="TORC_N"/>
    <property type="match status" value="1"/>
</dbReference>
<feature type="domain" description="Transducer of regulated CREB activity C-terminal" evidence="13">
    <location>
        <begin position="670"/>
        <end position="749"/>
    </location>
</feature>
<dbReference type="GO" id="GO:0008140">
    <property type="term" value="F:cAMP response element binding protein binding"/>
    <property type="evidence" value="ECO:0007669"/>
    <property type="project" value="InterPro"/>
</dbReference>
<dbReference type="GO" id="GO:0005737">
    <property type="term" value="C:cytoplasm"/>
    <property type="evidence" value="ECO:0007669"/>
    <property type="project" value="UniProtKB-SubCell"/>
</dbReference>
<reference evidence="14" key="1">
    <citation type="submission" date="2020-11" db="EMBL/GenBank/DDBJ databases">
        <authorList>
            <person name="Tran Van P."/>
        </authorList>
    </citation>
    <scope>NUCLEOTIDE SEQUENCE</scope>
</reference>
<keyword evidence="15" id="KW-1185">Reference proteome</keyword>
<feature type="region of interest" description="Disordered" evidence="10">
    <location>
        <begin position="342"/>
        <end position="363"/>
    </location>
</feature>
<feature type="compositionally biased region" description="Low complexity" evidence="10">
    <location>
        <begin position="292"/>
        <end position="305"/>
    </location>
</feature>
<dbReference type="OrthoDB" id="8947034at2759"/>
<evidence type="ECO:0000259" key="11">
    <source>
        <dbReference type="Pfam" id="PF12884"/>
    </source>
</evidence>
<dbReference type="Proteomes" id="UP000728032">
    <property type="component" value="Unassembled WGS sequence"/>
</dbReference>
<evidence type="ECO:0000256" key="5">
    <source>
        <dbReference type="ARBA" id="ARBA00022553"/>
    </source>
</evidence>
<keyword evidence="7" id="KW-0010">Activator</keyword>
<dbReference type="InterPro" id="IPR024784">
    <property type="entry name" value="TORC_M"/>
</dbReference>
<comment type="subcellular location">
    <subcellularLocation>
        <location evidence="2">Cytoplasm</location>
    </subcellularLocation>
    <subcellularLocation>
        <location evidence="1">Nucleus</location>
    </subcellularLocation>
</comment>
<feature type="region of interest" description="Disordered" evidence="10">
    <location>
        <begin position="423"/>
        <end position="497"/>
    </location>
</feature>
<dbReference type="GO" id="GO:0005634">
    <property type="term" value="C:nucleus"/>
    <property type="evidence" value="ECO:0007669"/>
    <property type="project" value="UniProtKB-SubCell"/>
</dbReference>
<evidence type="ECO:0000256" key="7">
    <source>
        <dbReference type="ARBA" id="ARBA00023159"/>
    </source>
</evidence>
<keyword evidence="4" id="KW-0963">Cytoplasm</keyword>
<evidence type="ECO:0000256" key="3">
    <source>
        <dbReference type="ARBA" id="ARBA00007167"/>
    </source>
</evidence>
<feature type="domain" description="Transducer of regulated CREB activity middle" evidence="12">
    <location>
        <begin position="149"/>
        <end position="282"/>
    </location>
</feature>
<gene>
    <name evidence="14" type="ORF">ONB1V03_LOCUS8488</name>
</gene>
<evidence type="ECO:0000256" key="4">
    <source>
        <dbReference type="ARBA" id="ARBA00022490"/>
    </source>
</evidence>
<name>A0A7R9QMY7_9ACAR</name>
<evidence type="ECO:0008006" key="16">
    <source>
        <dbReference type="Google" id="ProtNLM"/>
    </source>
</evidence>
<sequence>MAANPRKFSEKIALHNQKQAEETAAFEQIMREVIGATRGPTYPKSQQHLHISSSMVCRAGSLPNVNQIGQSVNKSGIDLQSALNNLEDMKHGRDDRSGRRNVRLLRHRVGVSRSNACLSVCPQFDHKRAMNSPNCVTYLSPPPDTNWRRTNSDSALHQSALMSTSQQLEAFQNSIPRRSTVHDVDSSMIVDDSAAVIDSWDPGKQDRYEKYILNAPLPDHSRPKSCEVPGIMICPTQEDYNSMNNHLPHIPISSNTGSLPDLTSLHFPAPLSTPIDVDDQSAGIQPNSPYQSGPDSPYSPHSPHSNANLSPPPPMAIQQINNNMLYQSHSGAVSDAVAINNSNHRQMSPSPGPSPSPTSSRRRHHHNINNLVIGNPRHQHHSSGPHSQTVGYAHSPPRITVEGLTMDTSALTLNGNSHYVTSSGGPGMAYPSTEQYQSIQHQSQNFVPSVPSHTPPKPQNPLSLRQPNSPLQPMPMGLHRSTTPSDHSCSAPASPVSHISPISSPGLPTNNLSKSPFTDNSYFNVQQTSVLQQQLEQFRMVSDKSNDPNDHYLMMPGNGTVHSSSSSASSSTGGLYMGAGAMPTSSRGLNESGVMNDYSSQHISQTLANTCANSHHSYSQPNTIYYTSSASSVPLVQSPTHAYSKSVISSANQYQHSNQPQAPQTPTSIPDIILTGPNLDDPLLRGTDFAKDIGTAMASMSGMSGSFDSDLFPSADEAMRAGLDPIDFDGLQILPDIDPNNEEAFRLERS</sequence>
<dbReference type="Pfam" id="PF12885">
    <property type="entry name" value="TORC_M"/>
    <property type="match status" value="1"/>
</dbReference>
<keyword evidence="6" id="KW-0805">Transcription regulation</keyword>
<evidence type="ECO:0000256" key="1">
    <source>
        <dbReference type="ARBA" id="ARBA00004123"/>
    </source>
</evidence>
<dbReference type="EMBL" id="CAJPVJ010004871">
    <property type="protein sequence ID" value="CAG2169004.1"/>
    <property type="molecule type" value="Genomic_DNA"/>
</dbReference>
<evidence type="ECO:0000256" key="2">
    <source>
        <dbReference type="ARBA" id="ARBA00004496"/>
    </source>
</evidence>
<evidence type="ECO:0000259" key="13">
    <source>
        <dbReference type="Pfam" id="PF12886"/>
    </source>
</evidence>
<evidence type="ECO:0000256" key="6">
    <source>
        <dbReference type="ARBA" id="ARBA00023015"/>
    </source>
</evidence>
<organism evidence="14">
    <name type="scientific">Oppiella nova</name>
    <dbReference type="NCBI Taxonomy" id="334625"/>
    <lineage>
        <taxon>Eukaryota</taxon>
        <taxon>Metazoa</taxon>
        <taxon>Ecdysozoa</taxon>
        <taxon>Arthropoda</taxon>
        <taxon>Chelicerata</taxon>
        <taxon>Arachnida</taxon>
        <taxon>Acari</taxon>
        <taxon>Acariformes</taxon>
        <taxon>Sarcoptiformes</taxon>
        <taxon>Oribatida</taxon>
        <taxon>Brachypylina</taxon>
        <taxon>Oppioidea</taxon>
        <taxon>Oppiidae</taxon>
        <taxon>Oppiella</taxon>
    </lineage>
</organism>
<keyword evidence="8" id="KW-0804">Transcription</keyword>
<dbReference type="EMBL" id="OC919696">
    <property type="protein sequence ID" value="CAD7651807.1"/>
    <property type="molecule type" value="Genomic_DNA"/>
</dbReference>
<evidence type="ECO:0000256" key="8">
    <source>
        <dbReference type="ARBA" id="ARBA00023163"/>
    </source>
</evidence>
<feature type="compositionally biased region" description="Polar residues" evidence="10">
    <location>
        <begin position="460"/>
        <end position="471"/>
    </location>
</feature>
<feature type="compositionally biased region" description="Polar residues" evidence="10">
    <location>
        <begin position="282"/>
        <end position="291"/>
    </location>
</feature>